<accession>A0A836KYY7</accession>
<proteinExistence type="predicted"/>
<dbReference type="OrthoDB" id="265489at2759"/>
<feature type="region of interest" description="Disordered" evidence="1">
    <location>
        <begin position="318"/>
        <end position="355"/>
    </location>
</feature>
<dbReference type="KEGG" id="lmat:92518006"/>
<feature type="region of interest" description="Disordered" evidence="1">
    <location>
        <begin position="1"/>
        <end position="68"/>
    </location>
</feature>
<name>A0A836KYY7_9TRYP</name>
<protein>
    <submittedName>
        <fullName evidence="2">Uncharacterized protein</fullName>
    </submittedName>
</protein>
<feature type="compositionally biased region" description="Low complexity" evidence="1">
    <location>
        <begin position="430"/>
        <end position="440"/>
    </location>
</feature>
<dbReference type="RefSeq" id="XP_067181669.1">
    <property type="nucleotide sequence ID" value="XM_067325494.1"/>
</dbReference>
<gene>
    <name evidence="2" type="ORF">LSCM1_08154</name>
</gene>
<keyword evidence="3" id="KW-1185">Reference proteome</keyword>
<dbReference type="EMBL" id="JAFEUZ010000001">
    <property type="protein sequence ID" value="KAG5488090.1"/>
    <property type="molecule type" value="Genomic_DNA"/>
</dbReference>
<evidence type="ECO:0000313" key="3">
    <source>
        <dbReference type="Proteomes" id="UP000673552"/>
    </source>
</evidence>
<reference evidence="2 3" key="1">
    <citation type="submission" date="2021-03" db="EMBL/GenBank/DDBJ databases">
        <title>Leishmania (Mundinia) martiniquensis Genome sequencing and assembly.</title>
        <authorList>
            <person name="Almutairi H."/>
            <person name="Gatherer D."/>
        </authorList>
    </citation>
    <scope>NUCLEOTIDE SEQUENCE [LARGE SCALE GENOMIC DNA]</scope>
    <source>
        <strain evidence="2">LSCM1</strain>
    </source>
</reference>
<comment type="caution">
    <text evidence="2">The sequence shown here is derived from an EMBL/GenBank/DDBJ whole genome shotgun (WGS) entry which is preliminary data.</text>
</comment>
<feature type="compositionally biased region" description="Polar residues" evidence="1">
    <location>
        <begin position="330"/>
        <end position="344"/>
    </location>
</feature>
<feature type="compositionally biased region" description="Low complexity" evidence="1">
    <location>
        <begin position="402"/>
        <end position="422"/>
    </location>
</feature>
<organism evidence="2 3">
    <name type="scientific">Leishmania martiniquensis</name>
    <dbReference type="NCBI Taxonomy" id="1580590"/>
    <lineage>
        <taxon>Eukaryota</taxon>
        <taxon>Discoba</taxon>
        <taxon>Euglenozoa</taxon>
        <taxon>Kinetoplastea</taxon>
        <taxon>Metakinetoplastina</taxon>
        <taxon>Trypanosomatida</taxon>
        <taxon>Trypanosomatidae</taxon>
        <taxon>Leishmaniinae</taxon>
        <taxon>Leishmania</taxon>
    </lineage>
</organism>
<sequence>MGNCCGVASATSTVARDGADSSPPPPPPPRHRRWRRSTKSFREESAALSQSAVGEAPSPLRGGSVDSRSIHGTAAHATAPAAPLVRSSAVPLTVPTHTLAVSVTAAPQYSASGRSPGLLVHDLCHISVSSSSALLTNGDMNDNAEEGIAASGDAGGQSSLVEVSQPTQSLRGDVCTCSEMDMVSEWDPPSCDRLGRRSERRGRCGLDRTRLRHLLLSEAEARASLAVMYTHQHQRLLLQLAQEWFIAVHIYLQRRYELKWAARCICGIVAAECMTREGLEREWLTERATLMRRADFSRSLPPPPPSARGDALLGTAAASPAVKREDSLPPVSSSYTAADLTSSEEAADDDTSNMCTPYMRASSLSALPTSLNLQQKRQRSTLSGPKSVAPGFRRQPRPSPRSGAPYASSSMSSPASPLCSSPREMRGPCAAGSARQGSARAAHRCDRG</sequence>
<feature type="compositionally biased region" description="Polar residues" evidence="1">
    <location>
        <begin position="373"/>
        <end position="384"/>
    </location>
</feature>
<evidence type="ECO:0000256" key="1">
    <source>
        <dbReference type="SAM" id="MobiDB-lite"/>
    </source>
</evidence>
<dbReference type="Proteomes" id="UP000673552">
    <property type="component" value="Chromosome 1"/>
</dbReference>
<feature type="region of interest" description="Disordered" evidence="1">
    <location>
        <begin position="373"/>
        <end position="448"/>
    </location>
</feature>
<dbReference type="AlphaFoldDB" id="A0A836KYY7"/>
<evidence type="ECO:0000313" key="2">
    <source>
        <dbReference type="EMBL" id="KAG5488090.1"/>
    </source>
</evidence>
<feature type="compositionally biased region" description="Basic residues" evidence="1">
    <location>
        <begin position="29"/>
        <end position="39"/>
    </location>
</feature>
<dbReference type="GeneID" id="92518006"/>